<dbReference type="Pfam" id="PF07508">
    <property type="entry name" value="Recombinase"/>
    <property type="match status" value="1"/>
</dbReference>
<dbReference type="PROSITE" id="PS00397">
    <property type="entry name" value="RECOMBINASES_1"/>
    <property type="match status" value="1"/>
</dbReference>
<protein>
    <submittedName>
        <fullName evidence="8">Recombinase family protein</fullName>
    </submittedName>
</protein>
<dbReference type="SMART" id="SM00857">
    <property type="entry name" value="Resolvase"/>
    <property type="match status" value="1"/>
</dbReference>
<keyword evidence="5" id="KW-0175">Coiled coil</keyword>
<dbReference type="CDD" id="cd00338">
    <property type="entry name" value="Ser_Recombinase"/>
    <property type="match status" value="1"/>
</dbReference>
<dbReference type="PROSITE" id="PS51737">
    <property type="entry name" value="RECOMBINASE_DNA_BIND"/>
    <property type="match status" value="1"/>
</dbReference>
<keyword evidence="1" id="KW-0229">DNA integration</keyword>
<feature type="domain" description="Resolvase/invertase-type recombinase catalytic" evidence="6">
    <location>
        <begin position="11"/>
        <end position="163"/>
    </location>
</feature>
<reference evidence="9" key="1">
    <citation type="journal article" date="2019" name="Int. J. Syst. Evol. Microbiol.">
        <title>The Global Catalogue of Microorganisms (GCM) 10K type strain sequencing project: providing services to taxonomists for standard genome sequencing and annotation.</title>
        <authorList>
            <consortium name="The Broad Institute Genomics Platform"/>
            <consortium name="The Broad Institute Genome Sequencing Center for Infectious Disease"/>
            <person name="Wu L."/>
            <person name="Ma J."/>
        </authorList>
    </citation>
    <scope>NUCLEOTIDE SEQUENCE [LARGE SCALE GENOMIC DNA]</scope>
    <source>
        <strain evidence="9">NCAIM B.01391</strain>
    </source>
</reference>
<dbReference type="Gene3D" id="3.90.1750.20">
    <property type="entry name" value="Putative Large Serine Recombinase, Chain B, Domain 2"/>
    <property type="match status" value="1"/>
</dbReference>
<evidence type="ECO:0000256" key="4">
    <source>
        <dbReference type="PROSITE-ProRule" id="PRU10137"/>
    </source>
</evidence>
<evidence type="ECO:0000259" key="6">
    <source>
        <dbReference type="PROSITE" id="PS51736"/>
    </source>
</evidence>
<keyword evidence="2" id="KW-0238">DNA-binding</keyword>
<dbReference type="InterPro" id="IPR038109">
    <property type="entry name" value="DNA_bind_recomb_sf"/>
</dbReference>
<dbReference type="InterPro" id="IPR036162">
    <property type="entry name" value="Resolvase-like_N_sf"/>
</dbReference>
<organism evidence="8 9">
    <name type="scientific">Bosea eneae</name>
    <dbReference type="NCBI Taxonomy" id="151454"/>
    <lineage>
        <taxon>Bacteria</taxon>
        <taxon>Pseudomonadati</taxon>
        <taxon>Pseudomonadota</taxon>
        <taxon>Alphaproteobacteria</taxon>
        <taxon>Hyphomicrobiales</taxon>
        <taxon>Boseaceae</taxon>
        <taxon>Bosea</taxon>
    </lineage>
</organism>
<feature type="domain" description="Recombinase" evidence="7">
    <location>
        <begin position="167"/>
        <end position="298"/>
    </location>
</feature>
<keyword evidence="9" id="KW-1185">Reference proteome</keyword>
<dbReference type="InterPro" id="IPR011109">
    <property type="entry name" value="DNA_bind_recombinase_dom"/>
</dbReference>
<evidence type="ECO:0000256" key="1">
    <source>
        <dbReference type="ARBA" id="ARBA00022908"/>
    </source>
</evidence>
<dbReference type="InterPro" id="IPR006119">
    <property type="entry name" value="Resolv_N"/>
</dbReference>
<dbReference type="Pfam" id="PF13408">
    <property type="entry name" value="Zn_ribbon_recom"/>
    <property type="match status" value="1"/>
</dbReference>
<evidence type="ECO:0000313" key="8">
    <source>
        <dbReference type="EMBL" id="MFC5420845.1"/>
    </source>
</evidence>
<evidence type="ECO:0000256" key="3">
    <source>
        <dbReference type="ARBA" id="ARBA00023172"/>
    </source>
</evidence>
<feature type="coiled-coil region" evidence="5">
    <location>
        <begin position="389"/>
        <end position="423"/>
    </location>
</feature>
<dbReference type="PROSITE" id="PS51736">
    <property type="entry name" value="RECOMBINASES_3"/>
    <property type="match status" value="1"/>
</dbReference>
<dbReference type="PANTHER" id="PTHR30461">
    <property type="entry name" value="DNA-INVERTASE FROM LAMBDOID PROPHAGE"/>
    <property type="match status" value="1"/>
</dbReference>
<evidence type="ECO:0000256" key="5">
    <source>
        <dbReference type="SAM" id="Coils"/>
    </source>
</evidence>
<keyword evidence="3" id="KW-0233">DNA recombination</keyword>
<sequence>MNMHSPDVAQRAALYLRVSTTRQAEHDVSIPDQRKQGEAYCASRGYRLIETFVEAGASATNDRRPEFQRMIEAGTSKPAPFDVVVVHSFSRFFRDHFELEFYVRKLAKNGVKLVSITQEMGDDPMHVMMRQIMALFDEYQSKENAKHVLRAMNENARQGFWNGALPPIGYRIIAAEQRGSKTKKKLEIDPLHADTVRLIYRLFLEGDGNSGPLGVKAITCHLNERRIFTRDGGRWGLAQIHSILTRTTYIGEHRFNTRSHKNREKKPESEVAVMAVPPLIDRETFDAVQAKLKSRNPMLVPARVTSGPTLLTGICFCAKCEGAMTLRTGKGSAGGMYRYYTCSTKARQGKTGCEGRSIPMDKLDDLIASHLEERLLQPERLETILFSLLDRRQERAERRREHLAELNRRITETDQRLNRLYDAIESGVAALDDSALKERIAGLKALRDQATADAERIQATLDSAGNQAITPDMIETFSSAARAGLRLEGGGYRRDHLRAFAQRVEVADTEVRITGSKSELLRTLVAASSVKSAAFGVRSSVLKWRARHDSNV</sequence>
<dbReference type="InterPro" id="IPR025827">
    <property type="entry name" value="Zn_ribbon_recom_dom"/>
</dbReference>
<dbReference type="EMBL" id="JBHSLW010000022">
    <property type="protein sequence ID" value="MFC5420845.1"/>
    <property type="molecule type" value="Genomic_DNA"/>
</dbReference>
<dbReference type="Proteomes" id="UP001596053">
    <property type="component" value="Unassembled WGS sequence"/>
</dbReference>
<feature type="active site" description="O-(5'-phospho-DNA)-serine intermediate" evidence="4">
    <location>
        <position position="19"/>
    </location>
</feature>
<proteinExistence type="predicted"/>
<evidence type="ECO:0000259" key="7">
    <source>
        <dbReference type="PROSITE" id="PS51737"/>
    </source>
</evidence>
<dbReference type="InterPro" id="IPR006118">
    <property type="entry name" value="Recombinase_CS"/>
</dbReference>
<dbReference type="RefSeq" id="WP_377799203.1">
    <property type="nucleotide sequence ID" value="NZ_JBHSLW010000022.1"/>
</dbReference>
<dbReference type="SUPFAM" id="SSF53041">
    <property type="entry name" value="Resolvase-like"/>
    <property type="match status" value="1"/>
</dbReference>
<accession>A0ABW0IU83</accession>
<dbReference type="Pfam" id="PF00239">
    <property type="entry name" value="Resolvase"/>
    <property type="match status" value="1"/>
</dbReference>
<dbReference type="Gene3D" id="3.40.50.1390">
    <property type="entry name" value="Resolvase, N-terminal catalytic domain"/>
    <property type="match status" value="1"/>
</dbReference>
<evidence type="ECO:0000313" key="9">
    <source>
        <dbReference type="Proteomes" id="UP001596053"/>
    </source>
</evidence>
<gene>
    <name evidence="8" type="ORF">ACFPOB_14900</name>
</gene>
<dbReference type="InterPro" id="IPR050639">
    <property type="entry name" value="SSR_resolvase"/>
</dbReference>
<evidence type="ECO:0000256" key="2">
    <source>
        <dbReference type="ARBA" id="ARBA00023125"/>
    </source>
</evidence>
<dbReference type="PANTHER" id="PTHR30461:SF23">
    <property type="entry name" value="DNA RECOMBINASE-RELATED"/>
    <property type="match status" value="1"/>
</dbReference>
<comment type="caution">
    <text evidence="8">The sequence shown here is derived from an EMBL/GenBank/DDBJ whole genome shotgun (WGS) entry which is preliminary data.</text>
</comment>
<name>A0ABW0IU83_9HYPH</name>